<dbReference type="Gene3D" id="3.40.50.300">
    <property type="entry name" value="P-loop containing nucleotide triphosphate hydrolases"/>
    <property type="match status" value="2"/>
</dbReference>
<feature type="binding site" evidence="10">
    <location>
        <begin position="262"/>
        <end position="269"/>
    </location>
    <ligand>
        <name>ATP</name>
        <dbReference type="ChEBI" id="CHEBI:30616"/>
    </ligand>
</feature>
<evidence type="ECO:0000256" key="4">
    <source>
        <dbReference type="ARBA" id="ARBA00022806"/>
    </source>
</evidence>
<evidence type="ECO:0000256" key="11">
    <source>
        <dbReference type="SAM" id="MobiDB-lite"/>
    </source>
</evidence>
<name>A0AA88AIU6_FICCA</name>
<keyword evidence="2 10" id="KW-0547">Nucleotide-binding</keyword>
<comment type="similarity">
    <text evidence="1">Belongs to the helicase family. UvrD subfamily.</text>
</comment>
<dbReference type="PROSITE" id="PS51217">
    <property type="entry name" value="UVRD_HELICASE_CTER"/>
    <property type="match status" value="1"/>
</dbReference>
<dbReference type="CDD" id="cd18807">
    <property type="entry name" value="SF1_C_UvrD"/>
    <property type="match status" value="1"/>
</dbReference>
<keyword evidence="4 10" id="KW-0347">Helicase</keyword>
<dbReference type="GO" id="GO:0016787">
    <property type="term" value="F:hydrolase activity"/>
    <property type="evidence" value="ECO:0007669"/>
    <property type="project" value="UniProtKB-UniRule"/>
</dbReference>
<evidence type="ECO:0000256" key="5">
    <source>
        <dbReference type="ARBA" id="ARBA00022840"/>
    </source>
</evidence>
<evidence type="ECO:0000256" key="10">
    <source>
        <dbReference type="PROSITE-ProRule" id="PRU00560"/>
    </source>
</evidence>
<dbReference type="AlphaFoldDB" id="A0AA88AIU6"/>
<evidence type="ECO:0000256" key="2">
    <source>
        <dbReference type="ARBA" id="ARBA00022741"/>
    </source>
</evidence>
<keyword evidence="15" id="KW-1185">Reference proteome</keyword>
<evidence type="ECO:0000256" key="3">
    <source>
        <dbReference type="ARBA" id="ARBA00022801"/>
    </source>
</evidence>
<dbReference type="InterPro" id="IPR014017">
    <property type="entry name" value="DNA_helicase_UvrD-like_C"/>
</dbReference>
<evidence type="ECO:0000259" key="13">
    <source>
        <dbReference type="PROSITE" id="PS51217"/>
    </source>
</evidence>
<keyword evidence="6" id="KW-0413">Isomerase</keyword>
<feature type="domain" description="UvrD-like helicase ATP-binding" evidence="12">
    <location>
        <begin position="241"/>
        <end position="537"/>
    </location>
</feature>
<sequence length="1159" mass="130856">MSSSENLRGTPQTFTGEITAEQRARISSNFRAAKALLARKRPRDDAVSSPHSLFLPNKVADEKGIETPTRVSGTKRVPLSEIPVNTPSPFNSRYKSPLGHGQFCESFGVNPIVDVPVENGRVLDSFRTPMKQPECSRLSGSFTVPRSIDDDDDDDFDESVLEEIDALCAQKSMEKAERSAQSDTFRVDIFKNDNGDDDLNSSSESLPNRGISGLGDDVGLDNSQCIKIGKMPEEFSKYMLSLNDRQREAACCDISRPLMIVAGPGSGKTSTMVGRVLMLLHESISPSNILAMTFTTAAASEMRERIGKVAGKAIAKELTISTFHSFSLQLCRSHAEKLGRTSEFLIYGHGQQRRAVIEAVRLFENEKSNKKLDSRSFGEESTGITSPQQFKEMSKKWQQFVTRAKAYGNTAADCRKMGDETGAVILENYNDILRTCNALDYHDLISCSVKLLSEYPEVFKECQDAWKAIVIDEFQDTSAMQYSLLKVLASHNHITIVGDDDQSIFSFNGADTSGFDSFRKDFPNYKEIRLNKNYRSTRFIVEAASSVIRNNMKRCPLKNVDTDNSTGSKITIKECHSEDAQCAFVIDKILETAAISLAAKCSYGNIAILYRRQVSGKVFQTALRERKIPFNTHGVAFYRKKVVRAIIAMLRTTLPGCDDGPYRLVLKALLPFEKEEKKRKPTHPRAQGIVNARDDFKASSKAVITSVANMVPQRYLLEQRAVIDVDGGKYLNEENDIRSVLQYLLDDVSEFLSTKSTEVEREKEEEKEKGCLNLLGAFLDHLSERERENFRSRREDNENSITLTTIHQSKGLEWDIVFIVKANEYEIPLLHEFNGVAKENGSSVEEERRLFYVAMTRARKKLFILYVSMDSNFQILRPSRFLKEIPDHLREVQGELSVQLEEKHHDSTKVTGKTRVDQRSRMQSSEADSITDGFIKNEVNNGQIEDIEFKEESNGNSFLKRFNVDERSIVSHVFHKWAKKQAFQEPKRLLDKVGFVIDERLRVKNNKQKDVLRSLKLCLKSEDAFQFAEYGSLLDPFPSLPHCSSKCVTPYEDLLPFCPLSVLTVLKAEEEGWAAGTTSPLSHTSIQKQVLRWEKIPAERRAHLMREKQEHFQKLRIENSMGSSAPTAKQISYLQSLGCTVAPASRLHASHLIEQYKSL</sequence>
<dbReference type="GO" id="GO:0003677">
    <property type="term" value="F:DNA binding"/>
    <property type="evidence" value="ECO:0007669"/>
    <property type="project" value="InterPro"/>
</dbReference>
<dbReference type="PANTHER" id="PTHR11070">
    <property type="entry name" value="UVRD / RECB / PCRA DNA HELICASE FAMILY MEMBER"/>
    <property type="match status" value="1"/>
</dbReference>
<comment type="caution">
    <text evidence="14">The sequence shown here is derived from an EMBL/GenBank/DDBJ whole genome shotgun (WGS) entry which is preliminary data.</text>
</comment>
<comment type="catalytic activity">
    <reaction evidence="9">
        <text>ATP + H2O = ADP + phosphate + H(+)</text>
        <dbReference type="Rhea" id="RHEA:13065"/>
        <dbReference type="ChEBI" id="CHEBI:15377"/>
        <dbReference type="ChEBI" id="CHEBI:15378"/>
        <dbReference type="ChEBI" id="CHEBI:30616"/>
        <dbReference type="ChEBI" id="CHEBI:43474"/>
        <dbReference type="ChEBI" id="CHEBI:456216"/>
        <dbReference type="EC" id="5.6.2.4"/>
    </reaction>
</comment>
<evidence type="ECO:0000256" key="9">
    <source>
        <dbReference type="ARBA" id="ARBA00048988"/>
    </source>
</evidence>
<evidence type="ECO:0000256" key="6">
    <source>
        <dbReference type="ARBA" id="ARBA00023235"/>
    </source>
</evidence>
<dbReference type="GO" id="GO:0005524">
    <property type="term" value="F:ATP binding"/>
    <property type="evidence" value="ECO:0007669"/>
    <property type="project" value="UniProtKB-UniRule"/>
</dbReference>
<keyword evidence="5 10" id="KW-0067">ATP-binding</keyword>
<reference evidence="14" key="1">
    <citation type="submission" date="2023-07" db="EMBL/GenBank/DDBJ databases">
        <title>draft genome sequence of fig (Ficus carica).</title>
        <authorList>
            <person name="Takahashi T."/>
            <person name="Nishimura K."/>
        </authorList>
    </citation>
    <scope>NUCLEOTIDE SEQUENCE</scope>
</reference>
<proteinExistence type="inferred from homology"/>
<gene>
    <name evidence="14" type="ORF">TIFTF001_010294</name>
</gene>
<evidence type="ECO:0000313" key="14">
    <source>
        <dbReference type="EMBL" id="GMN41076.1"/>
    </source>
</evidence>
<dbReference type="Pfam" id="PF13361">
    <property type="entry name" value="UvrD_C"/>
    <property type="match status" value="2"/>
</dbReference>
<keyword evidence="3 10" id="KW-0378">Hydrolase</keyword>
<feature type="region of interest" description="Disordered" evidence="11">
    <location>
        <begin position="191"/>
        <end position="213"/>
    </location>
</feature>
<dbReference type="SUPFAM" id="SSF52540">
    <property type="entry name" value="P-loop containing nucleoside triphosphate hydrolases"/>
    <property type="match status" value="1"/>
</dbReference>
<dbReference type="Gene3D" id="1.10.486.10">
    <property type="entry name" value="PCRA, domain 4"/>
    <property type="match status" value="1"/>
</dbReference>
<protein>
    <recommendedName>
        <fullName evidence="8">DNA 3'-5' helicase</fullName>
        <ecNumber evidence="8">5.6.2.4</ecNumber>
    </recommendedName>
</protein>
<feature type="domain" description="UvrD-like helicase C-terminal" evidence="13">
    <location>
        <begin position="538"/>
        <end position="811"/>
    </location>
</feature>
<evidence type="ECO:0000313" key="15">
    <source>
        <dbReference type="Proteomes" id="UP001187192"/>
    </source>
</evidence>
<dbReference type="InterPro" id="IPR013986">
    <property type="entry name" value="DExx_box_DNA_helicase_dom_sf"/>
</dbReference>
<feature type="region of interest" description="Disordered" evidence="11">
    <location>
        <begin position="903"/>
        <end position="923"/>
    </location>
</feature>
<organism evidence="14 15">
    <name type="scientific">Ficus carica</name>
    <name type="common">Common fig</name>
    <dbReference type="NCBI Taxonomy" id="3494"/>
    <lineage>
        <taxon>Eukaryota</taxon>
        <taxon>Viridiplantae</taxon>
        <taxon>Streptophyta</taxon>
        <taxon>Embryophyta</taxon>
        <taxon>Tracheophyta</taxon>
        <taxon>Spermatophyta</taxon>
        <taxon>Magnoliopsida</taxon>
        <taxon>eudicotyledons</taxon>
        <taxon>Gunneridae</taxon>
        <taxon>Pentapetalae</taxon>
        <taxon>rosids</taxon>
        <taxon>fabids</taxon>
        <taxon>Rosales</taxon>
        <taxon>Moraceae</taxon>
        <taxon>Ficeae</taxon>
        <taxon>Ficus</taxon>
    </lineage>
</organism>
<dbReference type="Proteomes" id="UP001187192">
    <property type="component" value="Unassembled WGS sequence"/>
</dbReference>
<dbReference type="InterPro" id="IPR027417">
    <property type="entry name" value="P-loop_NTPase"/>
</dbReference>
<comment type="catalytic activity">
    <reaction evidence="7">
        <text>Couples ATP hydrolysis with the unwinding of duplex DNA by translocating in the 3'-5' direction.</text>
        <dbReference type="EC" id="5.6.2.4"/>
    </reaction>
</comment>
<dbReference type="GO" id="GO:0043138">
    <property type="term" value="F:3'-5' DNA helicase activity"/>
    <property type="evidence" value="ECO:0007669"/>
    <property type="project" value="UniProtKB-EC"/>
</dbReference>
<dbReference type="InterPro" id="IPR000212">
    <property type="entry name" value="DNA_helicase_UvrD/REP"/>
</dbReference>
<accession>A0AA88AIU6</accession>
<dbReference type="EMBL" id="BTGU01000012">
    <property type="protein sequence ID" value="GMN41076.1"/>
    <property type="molecule type" value="Genomic_DNA"/>
</dbReference>
<dbReference type="PANTHER" id="PTHR11070:SF61">
    <property type="entry name" value="DNA 3'-5' HELICASE"/>
    <property type="match status" value="1"/>
</dbReference>
<dbReference type="Pfam" id="PF00580">
    <property type="entry name" value="UvrD-helicase"/>
    <property type="match status" value="1"/>
</dbReference>
<dbReference type="GO" id="GO:0000725">
    <property type="term" value="P:recombinational repair"/>
    <property type="evidence" value="ECO:0007669"/>
    <property type="project" value="TreeGrafter"/>
</dbReference>
<evidence type="ECO:0000256" key="7">
    <source>
        <dbReference type="ARBA" id="ARBA00034617"/>
    </source>
</evidence>
<evidence type="ECO:0000256" key="8">
    <source>
        <dbReference type="ARBA" id="ARBA00034808"/>
    </source>
</evidence>
<evidence type="ECO:0000259" key="12">
    <source>
        <dbReference type="PROSITE" id="PS51198"/>
    </source>
</evidence>
<dbReference type="EC" id="5.6.2.4" evidence="8"/>
<feature type="region of interest" description="Disordered" evidence="11">
    <location>
        <begin position="58"/>
        <end position="84"/>
    </location>
</feature>
<feature type="compositionally biased region" description="Polar residues" evidence="11">
    <location>
        <begin position="1"/>
        <end position="16"/>
    </location>
</feature>
<evidence type="ECO:0000256" key="1">
    <source>
        <dbReference type="ARBA" id="ARBA00009922"/>
    </source>
</evidence>
<feature type="compositionally biased region" description="Basic and acidic residues" evidence="11">
    <location>
        <begin position="903"/>
        <end position="920"/>
    </location>
</feature>
<dbReference type="GO" id="GO:0005634">
    <property type="term" value="C:nucleus"/>
    <property type="evidence" value="ECO:0007669"/>
    <property type="project" value="TreeGrafter"/>
</dbReference>
<dbReference type="PROSITE" id="PS51198">
    <property type="entry name" value="UVRD_HELICASE_ATP_BIND"/>
    <property type="match status" value="1"/>
</dbReference>
<feature type="region of interest" description="Disordered" evidence="11">
    <location>
        <begin position="1"/>
        <end position="20"/>
    </location>
</feature>
<dbReference type="Gene3D" id="1.10.10.160">
    <property type="match status" value="1"/>
</dbReference>
<dbReference type="CDD" id="cd17932">
    <property type="entry name" value="DEXQc_UvrD"/>
    <property type="match status" value="1"/>
</dbReference>
<dbReference type="InterPro" id="IPR014016">
    <property type="entry name" value="UvrD-like_ATP-bd"/>
</dbReference>